<feature type="domain" description="Sialate O-acetylesterase" evidence="2">
    <location>
        <begin position="72"/>
        <end position="332"/>
    </location>
</feature>
<dbReference type="InterPro" id="IPR039329">
    <property type="entry name" value="SIAE"/>
</dbReference>
<sequence length="453" mass="50812">MVLQRDKPVHIWGSAAPMEEVTVRFRGHSVKTITDADGHWLVSLPPMHASSKDADMVIAGSNTIVLHHILTGEVWLCSGQSNMEYTMRKNSKVASVAIPKGFNHSPVDELQYANNDQIRIFLGLRKPMAKVHPDHEGWSVAKDSALRQFSAAAYFFARKLYKTLHVPIGMIANAIPGSAIEPWLAGKITAIDPASDALYFDYSKPGKFYPTLVRPLAPFTIRGFLWYQGETNCFMNDSLQYAYKMQALIDQWRTQWGDSTLPFYYVQIAPFYYAKNKGDYPLDIYTLPKFWEAQALCLQIPHTGMTVSTDLPDNLNNIHPPGKWVVGERLAAIALAKTYGRSIAYSGPTYVRSVTAAGKMELYFTNRDGGLVSKDGKPLTYFELSGPDGKYYPAKAIIQGDHIELTSKDVARPVAARFAWTESAQPNFYNKAGFPAMAFRTDNPYKHRHILLQ</sequence>
<gene>
    <name evidence="3" type="ORF">FSB73_03085</name>
</gene>
<dbReference type="GO" id="GO:0005975">
    <property type="term" value="P:carbohydrate metabolic process"/>
    <property type="evidence" value="ECO:0007669"/>
    <property type="project" value="TreeGrafter"/>
</dbReference>
<protein>
    <submittedName>
        <fullName evidence="3">Sialate O-acetylesterase</fullName>
    </submittedName>
</protein>
<dbReference type="OrthoDB" id="9816001at2"/>
<proteinExistence type="predicted"/>
<evidence type="ECO:0000313" key="3">
    <source>
        <dbReference type="EMBL" id="QEC74175.1"/>
    </source>
</evidence>
<evidence type="ECO:0000313" key="4">
    <source>
        <dbReference type="Proteomes" id="UP000321291"/>
    </source>
</evidence>
<dbReference type="SUPFAM" id="SSF52266">
    <property type="entry name" value="SGNH hydrolase"/>
    <property type="match status" value="1"/>
</dbReference>
<dbReference type="KEGG" id="agi:FSB73_03085"/>
<dbReference type="Proteomes" id="UP000321291">
    <property type="component" value="Chromosome"/>
</dbReference>
<dbReference type="Gene3D" id="3.40.50.1110">
    <property type="entry name" value="SGNH hydrolase"/>
    <property type="match status" value="1"/>
</dbReference>
<accession>A0A5B8VUA1</accession>
<dbReference type="InterPro" id="IPR005181">
    <property type="entry name" value="SASA"/>
</dbReference>
<dbReference type="EMBL" id="CP042434">
    <property type="protein sequence ID" value="QEC74175.1"/>
    <property type="molecule type" value="Genomic_DNA"/>
</dbReference>
<dbReference type="AlphaFoldDB" id="A0A5B8VUA1"/>
<dbReference type="GO" id="GO:0001681">
    <property type="term" value="F:sialate O-acetylesterase activity"/>
    <property type="evidence" value="ECO:0007669"/>
    <property type="project" value="InterPro"/>
</dbReference>
<organism evidence="3 4">
    <name type="scientific">Arachidicoccus ginsenosidivorans</name>
    <dbReference type="NCBI Taxonomy" id="496057"/>
    <lineage>
        <taxon>Bacteria</taxon>
        <taxon>Pseudomonadati</taxon>
        <taxon>Bacteroidota</taxon>
        <taxon>Chitinophagia</taxon>
        <taxon>Chitinophagales</taxon>
        <taxon>Chitinophagaceae</taxon>
        <taxon>Arachidicoccus</taxon>
    </lineage>
</organism>
<name>A0A5B8VUA1_9BACT</name>
<reference evidence="3 4" key="1">
    <citation type="journal article" date="2017" name="Int. J. Syst. Evol. Microbiol.">
        <title>Arachidicoccus ginsenosidivorans sp. nov., with ginsenoside-converting activity isolated from ginseng cultivating soil.</title>
        <authorList>
            <person name="Siddiqi M.Z."/>
            <person name="Aslam Z."/>
            <person name="Im W.T."/>
        </authorList>
    </citation>
    <scope>NUCLEOTIDE SEQUENCE [LARGE SCALE GENOMIC DNA]</scope>
    <source>
        <strain evidence="3 4">Gsoil 809</strain>
    </source>
</reference>
<evidence type="ECO:0000259" key="2">
    <source>
        <dbReference type="Pfam" id="PF03629"/>
    </source>
</evidence>
<keyword evidence="1" id="KW-0378">Hydrolase</keyword>
<dbReference type="Pfam" id="PF03629">
    <property type="entry name" value="SASA"/>
    <property type="match status" value="1"/>
</dbReference>
<keyword evidence="4" id="KW-1185">Reference proteome</keyword>
<dbReference type="PANTHER" id="PTHR22901">
    <property type="entry name" value="SIALATE O-ACETYLESTERASE"/>
    <property type="match status" value="1"/>
</dbReference>
<dbReference type="InterPro" id="IPR036514">
    <property type="entry name" value="SGNH_hydro_sf"/>
</dbReference>
<evidence type="ECO:0000256" key="1">
    <source>
        <dbReference type="ARBA" id="ARBA00022801"/>
    </source>
</evidence>
<dbReference type="PANTHER" id="PTHR22901:SF0">
    <property type="entry name" value="SIALATE O-ACETYLESTERASE"/>
    <property type="match status" value="1"/>
</dbReference>